<evidence type="ECO:0000256" key="1">
    <source>
        <dbReference type="SAM" id="MobiDB-lite"/>
    </source>
</evidence>
<gene>
    <name evidence="2" type="ORF">PEVE_00008654</name>
</gene>
<reference evidence="2 3" key="1">
    <citation type="submission" date="2022-05" db="EMBL/GenBank/DDBJ databases">
        <authorList>
            <consortium name="Genoscope - CEA"/>
            <person name="William W."/>
        </authorList>
    </citation>
    <scope>NUCLEOTIDE SEQUENCE [LARGE SCALE GENOMIC DNA]</scope>
</reference>
<evidence type="ECO:0000313" key="2">
    <source>
        <dbReference type="EMBL" id="CAH3172813.1"/>
    </source>
</evidence>
<comment type="caution">
    <text evidence="2">The sequence shown here is derived from an EMBL/GenBank/DDBJ whole genome shotgun (WGS) entry which is preliminary data.</text>
</comment>
<name>A0ABN8R4Q2_9CNID</name>
<proteinExistence type="predicted"/>
<sequence>MSAAALFRMTALLETEAAPINIGYPSQRRAVIERGMLGFIAASHTEDHPSNRKFEPGIRPSRERRNESKRHNELYKRQSIKTGALSLIQWNLDTTKCQVTGKICLP</sequence>
<dbReference type="Proteomes" id="UP001159427">
    <property type="component" value="Unassembled WGS sequence"/>
</dbReference>
<dbReference type="EMBL" id="CALNXI010001590">
    <property type="protein sequence ID" value="CAH3172813.1"/>
    <property type="molecule type" value="Genomic_DNA"/>
</dbReference>
<feature type="region of interest" description="Disordered" evidence="1">
    <location>
        <begin position="46"/>
        <end position="72"/>
    </location>
</feature>
<keyword evidence="3" id="KW-1185">Reference proteome</keyword>
<protein>
    <submittedName>
        <fullName evidence="2">Uncharacterized protein</fullName>
    </submittedName>
</protein>
<accession>A0ABN8R4Q2</accession>
<organism evidence="2 3">
    <name type="scientific">Porites evermanni</name>
    <dbReference type="NCBI Taxonomy" id="104178"/>
    <lineage>
        <taxon>Eukaryota</taxon>
        <taxon>Metazoa</taxon>
        <taxon>Cnidaria</taxon>
        <taxon>Anthozoa</taxon>
        <taxon>Hexacorallia</taxon>
        <taxon>Scleractinia</taxon>
        <taxon>Fungiina</taxon>
        <taxon>Poritidae</taxon>
        <taxon>Porites</taxon>
    </lineage>
</organism>
<evidence type="ECO:0000313" key="3">
    <source>
        <dbReference type="Proteomes" id="UP001159427"/>
    </source>
</evidence>